<comment type="similarity">
    <text evidence="22">Belongs to the peroxidase family. Classical plant (class III) peroxidase subfamily.</text>
</comment>
<keyword evidence="13 19" id="KW-0408">Iron</keyword>
<keyword evidence="12 22" id="KW-0560">Oxidoreductase</keyword>
<dbReference type="InterPro" id="IPR033905">
    <property type="entry name" value="Secretory_peroxidase"/>
</dbReference>
<comment type="catalytic activity">
    <reaction evidence="1 22">
        <text>2 a phenolic donor + H2O2 = 2 a phenolic radical donor + 2 H2O</text>
        <dbReference type="Rhea" id="RHEA:56136"/>
        <dbReference type="ChEBI" id="CHEBI:15377"/>
        <dbReference type="ChEBI" id="CHEBI:16240"/>
        <dbReference type="ChEBI" id="CHEBI:139520"/>
        <dbReference type="ChEBI" id="CHEBI:139521"/>
        <dbReference type="EC" id="1.11.1.7"/>
    </reaction>
</comment>
<comment type="function">
    <text evidence="2">Removal of H(2)O(2), oxidation of toxic reductants, biosynthesis and degradation of lignin, suberization, auxin catabolism, response to environmental stresses such as wounding, pathogen attack and oxidative stress. These functions might be dependent on each isozyme/isoform in each plant tissue.</text>
</comment>
<keyword evidence="14 21" id="KW-1015">Disulfide bond</keyword>
<comment type="cofactor">
    <cofactor evidence="19 22">
        <name>heme b</name>
        <dbReference type="ChEBI" id="CHEBI:60344"/>
    </cofactor>
    <text evidence="19 22">Binds 1 heme b (iron(II)-protoporphyrin IX) group per subunit.</text>
</comment>
<keyword evidence="9 19" id="KW-0479">Metal-binding</keyword>
<evidence type="ECO:0000256" key="11">
    <source>
        <dbReference type="ARBA" id="ARBA00022837"/>
    </source>
</evidence>
<evidence type="ECO:0000256" key="10">
    <source>
        <dbReference type="ARBA" id="ARBA00022729"/>
    </source>
</evidence>
<dbReference type="PROSITE" id="PS00435">
    <property type="entry name" value="PEROXIDASE_1"/>
    <property type="match status" value="1"/>
</dbReference>
<evidence type="ECO:0000256" key="14">
    <source>
        <dbReference type="ARBA" id="ARBA00023157"/>
    </source>
</evidence>
<feature type="disulfide bond" evidence="21">
    <location>
        <begin position="40"/>
        <end position="120"/>
    </location>
</feature>
<gene>
    <name evidence="24" type="ORF">Nepgr_007492</name>
</gene>
<name>A0AAD3XIB4_NEPGR</name>
<evidence type="ECO:0000256" key="4">
    <source>
        <dbReference type="ARBA" id="ARBA00006873"/>
    </source>
</evidence>
<feature type="domain" description="Plant heme peroxidase family profile" evidence="23">
    <location>
        <begin position="30"/>
        <end position="334"/>
    </location>
</feature>
<comment type="similarity">
    <text evidence="4">Belongs to the peroxidase family. Ascorbate peroxidase subfamily.</text>
</comment>
<evidence type="ECO:0000256" key="8">
    <source>
        <dbReference type="ARBA" id="ARBA00022617"/>
    </source>
</evidence>
<reference evidence="24" key="1">
    <citation type="submission" date="2023-05" db="EMBL/GenBank/DDBJ databases">
        <title>Nepenthes gracilis genome sequencing.</title>
        <authorList>
            <person name="Fukushima K."/>
        </authorList>
    </citation>
    <scope>NUCLEOTIDE SEQUENCE</scope>
    <source>
        <strain evidence="24">SING2019-196</strain>
    </source>
</reference>
<dbReference type="Gene3D" id="1.10.520.10">
    <property type="match status" value="1"/>
</dbReference>
<dbReference type="PROSITE" id="PS00436">
    <property type="entry name" value="PEROXIDASE_2"/>
    <property type="match status" value="1"/>
</dbReference>
<keyword evidence="10" id="KW-0732">Signal</keyword>
<dbReference type="EMBL" id="BSYO01000006">
    <property type="protein sequence ID" value="GMH05652.1"/>
    <property type="molecule type" value="Genomic_DNA"/>
</dbReference>
<feature type="binding site" evidence="19">
    <location>
        <position position="72"/>
    </location>
    <ligand>
        <name>Ca(2+)</name>
        <dbReference type="ChEBI" id="CHEBI:29108"/>
        <label>1</label>
    </ligand>
</feature>
<dbReference type="InterPro" id="IPR010255">
    <property type="entry name" value="Haem_peroxidase_sf"/>
</dbReference>
<evidence type="ECO:0000256" key="17">
    <source>
        <dbReference type="PIRSR" id="PIRSR600823-1"/>
    </source>
</evidence>
<evidence type="ECO:0000256" key="5">
    <source>
        <dbReference type="ARBA" id="ARBA00012313"/>
    </source>
</evidence>
<dbReference type="InterPro" id="IPR019793">
    <property type="entry name" value="Peroxidases_heam-ligand_BS"/>
</dbReference>
<keyword evidence="6 22" id="KW-0964">Secreted</keyword>
<dbReference type="GO" id="GO:0005576">
    <property type="term" value="C:extracellular region"/>
    <property type="evidence" value="ECO:0007669"/>
    <property type="project" value="UniProtKB-SubCell"/>
</dbReference>
<dbReference type="Proteomes" id="UP001279734">
    <property type="component" value="Unassembled WGS sequence"/>
</dbReference>
<sequence length="334" mass="36398">MDVTTKIYVGILVLSSILSSVAAGRLTGHGLHAGFYRRSCPQAERIVLEVVSQAVVENPGLAAGLIRLHFHDCFVNGCDASILLDSTPSGEPIEKVSPGNIGLRGCDLIDEAKSRLEEECPKTVSCADILAYAARDAISLSGFPAFLVPGGRRDGLSSRADDVAGNLPVPIPDLDQMLQIFEKKGMTQDDLVVLLGSHSIGVVHCTVISNNLYNFNLTHQVDPSLDPIYALYLRTRCPPPGSDSLPGTVVPIDPTPSGNRLNNMFYLNLMQARAVIPSDQVLFSDQRTRNQVIEMALDYRRWSKKFLKAMVKMGRIDVLTGRKGEIRRACRAVN</sequence>
<dbReference type="FunFam" id="1.10.420.10:FF:000007">
    <property type="entry name" value="Peroxidase"/>
    <property type="match status" value="1"/>
</dbReference>
<dbReference type="EC" id="1.11.1.7" evidence="5 22"/>
<feature type="binding site" evidence="19">
    <location>
        <position position="94"/>
    </location>
    <ligand>
        <name>Ca(2+)</name>
        <dbReference type="ChEBI" id="CHEBI:29108"/>
        <label>1</label>
    </ligand>
</feature>
<feature type="active site" description="Proton acceptor" evidence="17">
    <location>
        <position position="71"/>
    </location>
</feature>
<dbReference type="PRINTS" id="PR00458">
    <property type="entry name" value="PEROXIDASE"/>
</dbReference>
<keyword evidence="25" id="KW-1185">Reference proteome</keyword>
<dbReference type="InterPro" id="IPR000823">
    <property type="entry name" value="Peroxidase_pln"/>
</dbReference>
<protein>
    <recommendedName>
        <fullName evidence="5 22">Peroxidase</fullName>
        <ecNumber evidence="5 22">1.11.1.7</ecNumber>
    </recommendedName>
</protein>
<dbReference type="Pfam" id="PF00141">
    <property type="entry name" value="peroxidase"/>
    <property type="match status" value="1"/>
</dbReference>
<evidence type="ECO:0000256" key="18">
    <source>
        <dbReference type="PIRSR" id="PIRSR600823-2"/>
    </source>
</evidence>
<feature type="disulfide bond" evidence="21">
    <location>
        <begin position="205"/>
        <end position="237"/>
    </location>
</feature>
<evidence type="ECO:0000256" key="9">
    <source>
        <dbReference type="ARBA" id="ARBA00022723"/>
    </source>
</evidence>
<dbReference type="GO" id="GO:0020037">
    <property type="term" value="F:heme binding"/>
    <property type="evidence" value="ECO:0007669"/>
    <property type="project" value="UniProtKB-UniRule"/>
</dbReference>
<dbReference type="PANTHER" id="PTHR31517">
    <property type="match status" value="1"/>
</dbReference>
<evidence type="ECO:0000256" key="19">
    <source>
        <dbReference type="PIRSR" id="PIRSR600823-3"/>
    </source>
</evidence>
<dbReference type="GO" id="GO:0140825">
    <property type="term" value="F:lactoperoxidase activity"/>
    <property type="evidence" value="ECO:0007669"/>
    <property type="project" value="UniProtKB-EC"/>
</dbReference>
<dbReference type="Gene3D" id="1.10.420.10">
    <property type="entry name" value="Peroxidase, domain 2"/>
    <property type="match status" value="1"/>
</dbReference>
<dbReference type="FunFam" id="1.10.520.10:FF:000006">
    <property type="entry name" value="Peroxidase"/>
    <property type="match status" value="1"/>
</dbReference>
<dbReference type="PROSITE" id="PS50873">
    <property type="entry name" value="PEROXIDASE_4"/>
    <property type="match status" value="1"/>
</dbReference>
<evidence type="ECO:0000256" key="15">
    <source>
        <dbReference type="ARBA" id="ARBA00023180"/>
    </source>
</evidence>
<keyword evidence="7 22" id="KW-0575">Peroxidase</keyword>
<feature type="binding site" evidence="19">
    <location>
        <position position="77"/>
    </location>
    <ligand>
        <name>Ca(2+)</name>
        <dbReference type="ChEBI" id="CHEBI:29108"/>
        <label>1</label>
    </ligand>
</feature>
<evidence type="ECO:0000256" key="6">
    <source>
        <dbReference type="ARBA" id="ARBA00022525"/>
    </source>
</evidence>
<evidence type="ECO:0000256" key="3">
    <source>
        <dbReference type="ARBA" id="ARBA00004613"/>
    </source>
</evidence>
<dbReference type="InterPro" id="IPR002016">
    <property type="entry name" value="Haem_peroxidase"/>
</dbReference>
<keyword evidence="8 22" id="KW-0349">Heme</keyword>
<comment type="subcellular location">
    <subcellularLocation>
        <location evidence="3 22">Secreted</location>
    </subcellularLocation>
</comment>
<evidence type="ECO:0000256" key="20">
    <source>
        <dbReference type="PIRSR" id="PIRSR600823-4"/>
    </source>
</evidence>
<feature type="binding site" evidence="18">
    <location>
        <position position="168"/>
    </location>
    <ligand>
        <name>substrate</name>
    </ligand>
</feature>
<feature type="disulfide bond" evidence="21">
    <location>
        <begin position="126"/>
        <end position="330"/>
    </location>
</feature>
<evidence type="ECO:0000256" key="1">
    <source>
        <dbReference type="ARBA" id="ARBA00000189"/>
    </source>
</evidence>
<feature type="binding site" evidence="19">
    <location>
        <position position="81"/>
    </location>
    <ligand>
        <name>Ca(2+)</name>
        <dbReference type="ChEBI" id="CHEBI:29108"/>
        <label>1</label>
    </ligand>
</feature>
<feature type="site" description="Transition state stabilizer" evidence="20">
    <location>
        <position position="67"/>
    </location>
</feature>
<comment type="cofactor">
    <cofactor evidence="19 22">
        <name>Ca(2+)</name>
        <dbReference type="ChEBI" id="CHEBI:29108"/>
    </cofactor>
    <text evidence="19 22">Binds 2 calcium ions per subunit.</text>
</comment>
<evidence type="ECO:0000259" key="23">
    <source>
        <dbReference type="PROSITE" id="PS50873"/>
    </source>
</evidence>
<evidence type="ECO:0000256" key="2">
    <source>
        <dbReference type="ARBA" id="ARBA00002322"/>
    </source>
</evidence>
<dbReference type="GO" id="GO:0046872">
    <property type="term" value="F:metal ion binding"/>
    <property type="evidence" value="ECO:0007669"/>
    <property type="project" value="UniProtKB-UniRule"/>
</dbReference>
<evidence type="ECO:0000256" key="13">
    <source>
        <dbReference type="ARBA" id="ARBA00023004"/>
    </source>
</evidence>
<organism evidence="24 25">
    <name type="scientific">Nepenthes gracilis</name>
    <name type="common">Slender pitcher plant</name>
    <dbReference type="NCBI Taxonomy" id="150966"/>
    <lineage>
        <taxon>Eukaryota</taxon>
        <taxon>Viridiplantae</taxon>
        <taxon>Streptophyta</taxon>
        <taxon>Embryophyta</taxon>
        <taxon>Tracheophyta</taxon>
        <taxon>Spermatophyta</taxon>
        <taxon>Magnoliopsida</taxon>
        <taxon>eudicotyledons</taxon>
        <taxon>Gunneridae</taxon>
        <taxon>Pentapetalae</taxon>
        <taxon>Caryophyllales</taxon>
        <taxon>Nepenthaceae</taxon>
        <taxon>Nepenthes</taxon>
    </lineage>
</organism>
<comment type="caution">
    <text evidence="24">The sequence shown here is derived from an EMBL/GenBank/DDBJ whole genome shotgun (WGS) entry which is preliminary data.</text>
</comment>
<dbReference type="InterPro" id="IPR019794">
    <property type="entry name" value="Peroxidases_AS"/>
</dbReference>
<feature type="binding site" evidence="19">
    <location>
        <position position="75"/>
    </location>
    <ligand>
        <name>Ca(2+)</name>
        <dbReference type="ChEBI" id="CHEBI:29108"/>
        <label>1</label>
    </ligand>
</feature>
<feature type="binding site" evidence="19">
    <location>
        <position position="79"/>
    </location>
    <ligand>
        <name>Ca(2+)</name>
        <dbReference type="ChEBI" id="CHEBI:29108"/>
        <label>1</label>
    </ligand>
</feature>
<evidence type="ECO:0000256" key="16">
    <source>
        <dbReference type="ARBA" id="ARBA00023324"/>
    </source>
</evidence>
<dbReference type="PANTHER" id="PTHR31517:SF84">
    <property type="entry name" value="PEROXIDASE"/>
    <property type="match status" value="1"/>
</dbReference>
<evidence type="ECO:0000313" key="25">
    <source>
        <dbReference type="Proteomes" id="UP001279734"/>
    </source>
</evidence>
<evidence type="ECO:0000256" key="7">
    <source>
        <dbReference type="ARBA" id="ARBA00022559"/>
    </source>
</evidence>
<dbReference type="GO" id="GO:0042744">
    <property type="term" value="P:hydrogen peroxide catabolic process"/>
    <property type="evidence" value="ECO:0007669"/>
    <property type="project" value="UniProtKB-KW"/>
</dbReference>
<keyword evidence="11 19" id="KW-0106">Calcium</keyword>
<dbReference type="AlphaFoldDB" id="A0AAD3XIB4"/>
<evidence type="ECO:0000256" key="12">
    <source>
        <dbReference type="ARBA" id="ARBA00023002"/>
    </source>
</evidence>
<dbReference type="GO" id="GO:0006979">
    <property type="term" value="P:response to oxidative stress"/>
    <property type="evidence" value="ECO:0007669"/>
    <property type="project" value="UniProtKB-UniRule"/>
</dbReference>
<dbReference type="CDD" id="cd00693">
    <property type="entry name" value="secretory_peroxidase"/>
    <property type="match status" value="1"/>
</dbReference>
<feature type="binding site" description="axial binding residue" evidence="19">
    <location>
        <position position="198"/>
    </location>
    <ligand>
        <name>heme b</name>
        <dbReference type="ChEBI" id="CHEBI:60344"/>
    </ligand>
    <ligandPart>
        <name>Fe</name>
        <dbReference type="ChEBI" id="CHEBI:18248"/>
    </ligandPart>
</feature>
<dbReference type="PRINTS" id="PR00461">
    <property type="entry name" value="PLPEROXIDASE"/>
</dbReference>
<evidence type="ECO:0000313" key="24">
    <source>
        <dbReference type="EMBL" id="GMH05652.1"/>
    </source>
</evidence>
<feature type="binding site" evidence="19">
    <location>
        <position position="253"/>
    </location>
    <ligand>
        <name>Ca(2+)</name>
        <dbReference type="ChEBI" id="CHEBI:29108"/>
        <label>2</label>
    </ligand>
</feature>
<proteinExistence type="inferred from homology"/>
<feature type="disulfide bond" evidence="21">
    <location>
        <begin position="73"/>
        <end position="78"/>
    </location>
</feature>
<dbReference type="SUPFAM" id="SSF48113">
    <property type="entry name" value="Heme-dependent peroxidases"/>
    <property type="match status" value="1"/>
</dbReference>
<evidence type="ECO:0000256" key="21">
    <source>
        <dbReference type="PIRSR" id="PIRSR600823-5"/>
    </source>
</evidence>
<accession>A0AAD3XIB4</accession>
<keyword evidence="16 22" id="KW-0376">Hydrogen peroxide</keyword>
<keyword evidence="15" id="KW-0325">Glycoprotein</keyword>
<evidence type="ECO:0000256" key="22">
    <source>
        <dbReference type="RuleBase" id="RU362060"/>
    </source>
</evidence>